<feature type="region of interest" description="Disordered" evidence="1">
    <location>
        <begin position="45"/>
        <end position="79"/>
    </location>
</feature>
<protein>
    <submittedName>
        <fullName evidence="2">Uncharacterized protein</fullName>
    </submittedName>
</protein>
<name>A0A0B6ZBQ5_9EUPU</name>
<gene>
    <name evidence="2" type="primary">ORF56860</name>
</gene>
<reference evidence="2" key="1">
    <citation type="submission" date="2014-12" db="EMBL/GenBank/DDBJ databases">
        <title>Insight into the proteome of Arion vulgaris.</title>
        <authorList>
            <person name="Aradska J."/>
            <person name="Bulat T."/>
            <person name="Smidak R."/>
            <person name="Sarate P."/>
            <person name="Gangsoo J."/>
            <person name="Sialana F."/>
            <person name="Bilban M."/>
            <person name="Lubec G."/>
        </authorList>
    </citation>
    <scope>NUCLEOTIDE SEQUENCE</scope>
    <source>
        <tissue evidence="2">Skin</tissue>
    </source>
</reference>
<sequence length="79" mass="8953">MLCCTLFQKIKSHYLQMQITMNTRQNTPTSKVEFMEICGNKAEIIGSGEEKTKQQKSPHVVSAEVTKTRKEDTTTITTT</sequence>
<proteinExistence type="predicted"/>
<accession>A0A0B6ZBQ5</accession>
<evidence type="ECO:0000256" key="1">
    <source>
        <dbReference type="SAM" id="MobiDB-lite"/>
    </source>
</evidence>
<dbReference type="EMBL" id="HACG01019104">
    <property type="protein sequence ID" value="CEK65969.1"/>
    <property type="molecule type" value="Transcribed_RNA"/>
</dbReference>
<feature type="non-terminal residue" evidence="2">
    <location>
        <position position="79"/>
    </location>
</feature>
<organism evidence="2">
    <name type="scientific">Arion vulgaris</name>
    <dbReference type="NCBI Taxonomy" id="1028688"/>
    <lineage>
        <taxon>Eukaryota</taxon>
        <taxon>Metazoa</taxon>
        <taxon>Spiralia</taxon>
        <taxon>Lophotrochozoa</taxon>
        <taxon>Mollusca</taxon>
        <taxon>Gastropoda</taxon>
        <taxon>Heterobranchia</taxon>
        <taxon>Euthyneura</taxon>
        <taxon>Panpulmonata</taxon>
        <taxon>Eupulmonata</taxon>
        <taxon>Stylommatophora</taxon>
        <taxon>Helicina</taxon>
        <taxon>Arionoidea</taxon>
        <taxon>Arionidae</taxon>
        <taxon>Arion</taxon>
    </lineage>
</organism>
<dbReference type="AlphaFoldDB" id="A0A0B6ZBQ5"/>
<evidence type="ECO:0000313" key="2">
    <source>
        <dbReference type="EMBL" id="CEK65969.1"/>
    </source>
</evidence>